<dbReference type="EMBL" id="LN679103">
    <property type="protein sequence ID" value="CEL59880.1"/>
    <property type="molecule type" value="Genomic_DNA"/>
</dbReference>
<comment type="function">
    <text evidence="3">Regulates mitochondrial small subunit maturation by controlling 15S rRNA 5'-end processing. Localizes to the 5' precursor of the 15S rRNA in a position that is subsequently occupied by mS47 in the mature yeast mtSSU. Uses structure and sequence-specific RNA recognition, binding to a single-stranded region of the precursor and specifically recognizing bases -6 to -1. The exchange of Ccm1 for mS47 is coupled to the irreversible removal of precursor rRNA that is accompanied by conformational changes of the mitoribosomal proteins uS5m and mS26. These conformational changes signal completion of 5'-end rRNA processing through protection of the mature 5'-end of the 15S rRNA and stabilization of mS47. The removal of the 5' precursor together with the dissociation of Ccm1 may be catalyzed by the 5'-3' exoribonuclease Pet127. Involved in the specific removal of group I introns in mitochondrial encoded transcripts.</text>
</comment>
<name>A0A0B7FQC1_THACB</name>
<comment type="similarity">
    <text evidence="1">Belongs to the CCM1 family.</text>
</comment>
<evidence type="ECO:0008006" key="8">
    <source>
        <dbReference type="Google" id="ProtNLM"/>
    </source>
</evidence>
<proteinExistence type="inferred from homology"/>
<evidence type="ECO:0000313" key="6">
    <source>
        <dbReference type="EMBL" id="CEL59880.1"/>
    </source>
</evidence>
<dbReference type="Gene3D" id="1.25.40.10">
    <property type="entry name" value="Tetratricopeptide repeat domain"/>
    <property type="match status" value="2"/>
</dbReference>
<keyword evidence="7" id="KW-1185">Reference proteome</keyword>
<dbReference type="InterPro" id="IPR011990">
    <property type="entry name" value="TPR-like_helical_dom_sf"/>
</dbReference>
<organism evidence="6 7">
    <name type="scientific">Thanatephorus cucumeris (strain AG1-IB / isolate 7/3/14)</name>
    <name type="common">Lettuce bottom rot fungus</name>
    <name type="synonym">Rhizoctonia solani</name>
    <dbReference type="NCBI Taxonomy" id="1108050"/>
    <lineage>
        <taxon>Eukaryota</taxon>
        <taxon>Fungi</taxon>
        <taxon>Dikarya</taxon>
        <taxon>Basidiomycota</taxon>
        <taxon>Agaricomycotina</taxon>
        <taxon>Agaricomycetes</taxon>
        <taxon>Cantharellales</taxon>
        <taxon>Ceratobasidiaceae</taxon>
        <taxon>Rhizoctonia</taxon>
        <taxon>Rhizoctonia solani AG-1</taxon>
    </lineage>
</organism>
<dbReference type="InterPro" id="IPR002885">
    <property type="entry name" value="PPR_rpt"/>
</dbReference>
<feature type="repeat" description="PPR" evidence="5">
    <location>
        <begin position="304"/>
        <end position="338"/>
    </location>
</feature>
<dbReference type="PROSITE" id="PS51375">
    <property type="entry name" value="PPR"/>
    <property type="match status" value="1"/>
</dbReference>
<evidence type="ECO:0000256" key="3">
    <source>
        <dbReference type="ARBA" id="ARBA00044493"/>
    </source>
</evidence>
<evidence type="ECO:0000256" key="2">
    <source>
        <dbReference type="ARBA" id="ARBA00022737"/>
    </source>
</evidence>
<dbReference type="PANTHER" id="PTHR47936">
    <property type="entry name" value="PPR_LONG DOMAIN-CONTAINING PROTEIN"/>
    <property type="match status" value="1"/>
</dbReference>
<comment type="subunit">
    <text evidence="4">Binds to mitochondrial small subunit 15S rRNA.</text>
</comment>
<reference evidence="6 7" key="1">
    <citation type="submission" date="2014-11" db="EMBL/GenBank/DDBJ databases">
        <authorList>
            <person name="Wibberg Daniel"/>
        </authorList>
    </citation>
    <scope>NUCLEOTIDE SEQUENCE [LARGE SCALE GENOMIC DNA]</scope>
    <source>
        <strain evidence="6">Rhizoctonia solani AG1-IB 7/3/14</strain>
    </source>
</reference>
<protein>
    <recommendedName>
        <fullName evidence="8">PPR domain-containing protein</fullName>
    </recommendedName>
</protein>
<dbReference type="OrthoDB" id="185373at2759"/>
<dbReference type="Pfam" id="PF13041">
    <property type="entry name" value="PPR_2"/>
    <property type="match status" value="1"/>
</dbReference>
<dbReference type="STRING" id="1108050.A0A0B7FQC1"/>
<evidence type="ECO:0000256" key="5">
    <source>
        <dbReference type="PROSITE-ProRule" id="PRU00708"/>
    </source>
</evidence>
<dbReference type="AlphaFoldDB" id="A0A0B7FQC1"/>
<evidence type="ECO:0000313" key="7">
    <source>
        <dbReference type="Proteomes" id="UP000059188"/>
    </source>
</evidence>
<dbReference type="PANTHER" id="PTHR47936:SF1">
    <property type="entry name" value="PENTATRICOPEPTIDE REPEAT-CONTAINING PROTEIN GUN1, CHLOROPLASTIC"/>
    <property type="match status" value="1"/>
</dbReference>
<evidence type="ECO:0000256" key="4">
    <source>
        <dbReference type="ARBA" id="ARBA00044511"/>
    </source>
</evidence>
<gene>
    <name evidence="6" type="ORF">RSOLAG1IB_03814</name>
</gene>
<dbReference type="Proteomes" id="UP000059188">
    <property type="component" value="Unassembled WGS sequence"/>
</dbReference>
<accession>A0A0B7FQC1</accession>
<sequence>MNAPAALQGAPAWNTVIYHALSQARYSYAYTLYQQMKKRHIVPTMSTYTTFMSAYAHAKPETFNAVQLERLQQLYKDWADLAASARTNSAVIAITRVPPAAAYISVLANAKLYQSIWDIFYSLETEGPLAPNQFVFTSMFIAFAKRTTISTDTPNAATFNDTNPTNNNITDEDSKESYDLILTSANDIKMKNAQDARLLWRLVVRALERQPFPVDSHLLVAALRALQNGGKAELDLALEIIDKYLGLRAPDAPAPSETTKPIELNFRLLDVALSVCNAAKRPDLTSHFLDVLTAPEHPQRSIINTGAMNLLIEAYASLGDTQQIIRTIDWMIREGALPGGLDVIPGSSSWCIALRACLNAQDWNAAKTLTKRLASMGNRKRIIDAETIYLVLKTTYVLKPADKRLHEQQLRQALDAVCYVVSLWPKNSNTTQPTHAKINPDRLERRIIFQNALGDLVRKILGEFDGLRSIPGFSDLTYRLKQLRTKVPSNIAVKYQEYL</sequence>
<evidence type="ECO:0000256" key="1">
    <source>
        <dbReference type="ARBA" id="ARBA00006192"/>
    </source>
</evidence>
<keyword evidence="2" id="KW-0677">Repeat</keyword>